<accession>A0A699SE75</accession>
<dbReference type="Gene3D" id="3.30.420.10">
    <property type="entry name" value="Ribonuclease H-like superfamily/Ribonuclease H"/>
    <property type="match status" value="1"/>
</dbReference>
<dbReference type="PANTHER" id="PTHR42648">
    <property type="entry name" value="TRANSPOSASE, PUTATIVE-RELATED"/>
    <property type="match status" value="1"/>
</dbReference>
<dbReference type="GO" id="GO:0015074">
    <property type="term" value="P:DNA integration"/>
    <property type="evidence" value="ECO:0007669"/>
    <property type="project" value="InterPro"/>
</dbReference>
<dbReference type="PANTHER" id="PTHR42648:SF32">
    <property type="entry name" value="RIBONUCLEASE H-LIKE DOMAIN, GAG-PRE-INTEGRASE DOMAIN PROTEIN-RELATED"/>
    <property type="match status" value="1"/>
</dbReference>
<dbReference type="InterPro" id="IPR012337">
    <property type="entry name" value="RNaseH-like_sf"/>
</dbReference>
<dbReference type="EMBL" id="BKCJ011154609">
    <property type="protein sequence ID" value="GFC95468.1"/>
    <property type="molecule type" value="Genomic_DNA"/>
</dbReference>
<evidence type="ECO:0000259" key="1">
    <source>
        <dbReference type="PROSITE" id="PS50994"/>
    </source>
</evidence>
<organism evidence="2">
    <name type="scientific">Tanacetum cinerariifolium</name>
    <name type="common">Dalmatian daisy</name>
    <name type="synonym">Chrysanthemum cinerariifolium</name>
    <dbReference type="NCBI Taxonomy" id="118510"/>
    <lineage>
        <taxon>Eukaryota</taxon>
        <taxon>Viridiplantae</taxon>
        <taxon>Streptophyta</taxon>
        <taxon>Embryophyta</taxon>
        <taxon>Tracheophyta</taxon>
        <taxon>Spermatophyta</taxon>
        <taxon>Magnoliopsida</taxon>
        <taxon>eudicotyledons</taxon>
        <taxon>Gunneridae</taxon>
        <taxon>Pentapetalae</taxon>
        <taxon>asterids</taxon>
        <taxon>campanulids</taxon>
        <taxon>Asterales</taxon>
        <taxon>Asteraceae</taxon>
        <taxon>Asteroideae</taxon>
        <taxon>Anthemideae</taxon>
        <taxon>Anthemidinae</taxon>
        <taxon>Tanacetum</taxon>
    </lineage>
</organism>
<feature type="non-terminal residue" evidence="2">
    <location>
        <position position="1"/>
    </location>
</feature>
<dbReference type="InterPro" id="IPR039537">
    <property type="entry name" value="Retrotran_Ty1/copia-like"/>
</dbReference>
<comment type="caution">
    <text evidence="2">The sequence shown here is derived from an EMBL/GenBank/DDBJ whole genome shotgun (WGS) entry which is preliminary data.</text>
</comment>
<sequence>CDNGNEFKNANLIEFYGSKGIRRDYSNARTPQQNGVAKRKNRTLIEAARTMLADSFLSTIFWTEAVATSCYVLNRKIEETMNLNFLENKPFVARSGQAWMFDIDYLTDSLN</sequence>
<dbReference type="SUPFAM" id="SSF53098">
    <property type="entry name" value="Ribonuclease H-like"/>
    <property type="match status" value="1"/>
</dbReference>
<dbReference type="GO" id="GO:0003676">
    <property type="term" value="F:nucleic acid binding"/>
    <property type="evidence" value="ECO:0007669"/>
    <property type="project" value="InterPro"/>
</dbReference>
<feature type="domain" description="Integrase catalytic" evidence="1">
    <location>
        <begin position="1"/>
        <end position="98"/>
    </location>
</feature>
<dbReference type="PROSITE" id="PS50994">
    <property type="entry name" value="INTEGRASE"/>
    <property type="match status" value="1"/>
</dbReference>
<dbReference type="InterPro" id="IPR036397">
    <property type="entry name" value="RNaseH_sf"/>
</dbReference>
<dbReference type="InterPro" id="IPR001584">
    <property type="entry name" value="Integrase_cat-core"/>
</dbReference>
<dbReference type="AlphaFoldDB" id="A0A699SE75"/>
<reference evidence="2" key="1">
    <citation type="journal article" date="2019" name="Sci. Rep.">
        <title>Draft genome of Tanacetum cinerariifolium, the natural source of mosquito coil.</title>
        <authorList>
            <person name="Yamashiro T."/>
            <person name="Shiraishi A."/>
            <person name="Satake H."/>
            <person name="Nakayama K."/>
        </authorList>
    </citation>
    <scope>NUCLEOTIDE SEQUENCE</scope>
</reference>
<evidence type="ECO:0000313" key="2">
    <source>
        <dbReference type="EMBL" id="GFC95468.1"/>
    </source>
</evidence>
<name>A0A699SE75_TANCI</name>
<protein>
    <submittedName>
        <fullName evidence="2">Putative ribonuclease H-like domain-containing protein</fullName>
    </submittedName>
</protein>
<gene>
    <name evidence="2" type="ORF">Tci_867438</name>
</gene>
<proteinExistence type="predicted"/>